<sequence>MDSTQPPPLLPSTPANSIPNYLLPLLEILLGFSALSRSTPLNLFAVALGTYWLFALTINKPQGGEWTHVYTQGCRLMSVVLKIVSARWLMKASDFERRGKEKGEKDGKEEDGKNKRRWWGYLWDAFEIGSMSSRGIGWNFQIRNLPPAPSPTTPRLQFAVTQLFSAAFNILLVDISYLFLRQFSPITSHPILPLTSQPLLLALFNAWLIYLQARWTMSALLSVLAAITVPLHIYPPSAFPPLFGSFANAYTVKRFWAHTWHQMMRTLATPYTSFLVRTLGLDSTKKSTYWVKAEDTRLIFGGMRRRC</sequence>
<keyword evidence="3 5" id="KW-1133">Transmembrane helix</keyword>
<evidence type="ECO:0000313" key="8">
    <source>
        <dbReference type="Proteomes" id="UP000779574"/>
    </source>
</evidence>
<feature type="transmembrane region" description="Helical" evidence="5">
    <location>
        <begin position="18"/>
        <end position="35"/>
    </location>
</feature>
<dbReference type="GO" id="GO:0016020">
    <property type="term" value="C:membrane"/>
    <property type="evidence" value="ECO:0007669"/>
    <property type="project" value="UniProtKB-SubCell"/>
</dbReference>
<comment type="caution">
    <text evidence="7">The sequence shown here is derived from an EMBL/GenBank/DDBJ whole genome shotgun (WGS) entry which is preliminary data.</text>
</comment>
<feature type="non-terminal residue" evidence="7">
    <location>
        <position position="1"/>
    </location>
</feature>
<reference evidence="7" key="1">
    <citation type="journal article" date="2021" name="J Fungi (Basel)">
        <title>Virulence traits and population genomics of the black yeast Aureobasidium melanogenum.</title>
        <authorList>
            <person name="Cernosa A."/>
            <person name="Sun X."/>
            <person name="Gostincar C."/>
            <person name="Fang C."/>
            <person name="Gunde-Cimerman N."/>
            <person name="Song Z."/>
        </authorList>
    </citation>
    <scope>NUCLEOTIDE SEQUENCE</scope>
    <source>
        <strain evidence="7">EXF-9911</strain>
    </source>
</reference>
<reference evidence="7" key="2">
    <citation type="submission" date="2021-08" db="EMBL/GenBank/DDBJ databases">
        <authorList>
            <person name="Gostincar C."/>
            <person name="Sun X."/>
            <person name="Song Z."/>
            <person name="Gunde-Cimerman N."/>
        </authorList>
    </citation>
    <scope>NUCLEOTIDE SEQUENCE</scope>
    <source>
        <strain evidence="7">EXF-9911</strain>
    </source>
</reference>
<evidence type="ECO:0000313" key="7">
    <source>
        <dbReference type="EMBL" id="KAG9674810.1"/>
    </source>
</evidence>
<keyword evidence="4 5" id="KW-0472">Membrane</keyword>
<dbReference type="Proteomes" id="UP000779574">
    <property type="component" value="Unassembled WGS sequence"/>
</dbReference>
<evidence type="ECO:0000256" key="2">
    <source>
        <dbReference type="ARBA" id="ARBA00022692"/>
    </source>
</evidence>
<keyword evidence="2 5" id="KW-0812">Transmembrane</keyword>
<evidence type="ECO:0000259" key="6">
    <source>
        <dbReference type="Pfam" id="PF13813"/>
    </source>
</evidence>
<dbReference type="OrthoDB" id="1077582at2759"/>
<dbReference type="Pfam" id="PF13813">
    <property type="entry name" value="MBOAT_2"/>
    <property type="match status" value="1"/>
</dbReference>
<feature type="transmembrane region" description="Helical" evidence="5">
    <location>
        <begin position="156"/>
        <end position="179"/>
    </location>
</feature>
<protein>
    <recommendedName>
        <fullName evidence="6">Wax synthase domain-containing protein</fullName>
    </recommendedName>
</protein>
<feature type="transmembrane region" description="Helical" evidence="5">
    <location>
        <begin position="42"/>
        <end position="58"/>
    </location>
</feature>
<accession>A0A9P8J0U4</accession>
<evidence type="ECO:0000256" key="1">
    <source>
        <dbReference type="ARBA" id="ARBA00004141"/>
    </source>
</evidence>
<feature type="transmembrane region" description="Helical" evidence="5">
    <location>
        <begin position="191"/>
        <end position="209"/>
    </location>
</feature>
<organism evidence="7 8">
    <name type="scientific">Aureobasidium melanogenum</name>
    <name type="common">Aureobasidium pullulans var. melanogenum</name>
    <dbReference type="NCBI Taxonomy" id="46634"/>
    <lineage>
        <taxon>Eukaryota</taxon>
        <taxon>Fungi</taxon>
        <taxon>Dikarya</taxon>
        <taxon>Ascomycota</taxon>
        <taxon>Pezizomycotina</taxon>
        <taxon>Dothideomycetes</taxon>
        <taxon>Dothideomycetidae</taxon>
        <taxon>Dothideales</taxon>
        <taxon>Saccotheciaceae</taxon>
        <taxon>Aureobasidium</taxon>
    </lineage>
</organism>
<proteinExistence type="predicted"/>
<dbReference type="InterPro" id="IPR032805">
    <property type="entry name" value="Wax_synthase_dom"/>
</dbReference>
<gene>
    <name evidence="7" type="ORF">KCU76_g16255</name>
</gene>
<feature type="domain" description="Wax synthase" evidence="6">
    <location>
        <begin position="240"/>
        <end position="281"/>
    </location>
</feature>
<comment type="subcellular location">
    <subcellularLocation>
        <location evidence="1">Membrane</location>
        <topology evidence="1">Multi-pass membrane protein</topology>
    </subcellularLocation>
</comment>
<evidence type="ECO:0000256" key="3">
    <source>
        <dbReference type="ARBA" id="ARBA00022989"/>
    </source>
</evidence>
<dbReference type="EMBL" id="JAHFXF010001146">
    <property type="protein sequence ID" value="KAG9674810.1"/>
    <property type="molecule type" value="Genomic_DNA"/>
</dbReference>
<dbReference type="AlphaFoldDB" id="A0A9P8J0U4"/>
<evidence type="ECO:0000256" key="4">
    <source>
        <dbReference type="ARBA" id="ARBA00023136"/>
    </source>
</evidence>
<name>A0A9P8J0U4_AURME</name>
<evidence type="ECO:0000256" key="5">
    <source>
        <dbReference type="SAM" id="Phobius"/>
    </source>
</evidence>